<accession>A0A2N7TPK2</accession>
<dbReference type="OrthoDB" id="6161818at2"/>
<name>A0A2N7TPK2_9GAMM</name>
<keyword evidence="2" id="KW-1185">Reference proteome</keyword>
<proteinExistence type="predicted"/>
<protein>
    <recommendedName>
        <fullName evidence="3">DUF2383 domain-containing protein</fullName>
    </recommendedName>
</protein>
<gene>
    <name evidence="1" type="ORF">C1H66_08435</name>
</gene>
<evidence type="ECO:0008006" key="3">
    <source>
        <dbReference type="Google" id="ProtNLM"/>
    </source>
</evidence>
<reference evidence="1 2" key="1">
    <citation type="submission" date="2018-01" db="EMBL/GenBank/DDBJ databases">
        <title>Halomonas endophytica sp. nov., isolated from storage liquid in the stems of Populus euphratica.</title>
        <authorList>
            <person name="Chen C."/>
        </authorList>
    </citation>
    <scope>NUCLEOTIDE SEQUENCE [LARGE SCALE GENOMIC DNA]</scope>
    <source>
        <strain evidence="1 2">DSM 26881</strain>
    </source>
</reference>
<sequence length="181" mass="20205">MPTISTRSPTPPPLSTCRNIWRVDQLLALAGTHELAELTRYRRLAFSFLTFNTAISRVLAGLGIECEMRLKKLAHIAQRLELLYPLSSSDRYYAMLHAQLRKKDTDPYHFIGSEGMAIEALSQAMMDAEASRRFYEQLLEASPATLHSLLATIVRQKQAELGALSERLTDGDGLTQPAALC</sequence>
<dbReference type="Proteomes" id="UP000235346">
    <property type="component" value="Unassembled WGS sequence"/>
</dbReference>
<evidence type="ECO:0000313" key="1">
    <source>
        <dbReference type="EMBL" id="PMR70105.1"/>
    </source>
</evidence>
<dbReference type="EMBL" id="PNRE01000036">
    <property type="protein sequence ID" value="PMR70105.1"/>
    <property type="molecule type" value="Genomic_DNA"/>
</dbReference>
<comment type="caution">
    <text evidence="1">The sequence shown here is derived from an EMBL/GenBank/DDBJ whole genome shotgun (WGS) entry which is preliminary data.</text>
</comment>
<dbReference type="RefSeq" id="WP_102627444.1">
    <property type="nucleotide sequence ID" value="NZ_PDOH01000001.1"/>
</dbReference>
<evidence type="ECO:0000313" key="2">
    <source>
        <dbReference type="Proteomes" id="UP000235346"/>
    </source>
</evidence>
<dbReference type="AlphaFoldDB" id="A0A2N7TPK2"/>
<organism evidence="1 2">
    <name type="scientific">Halomonas heilongjiangensis</name>
    <dbReference type="NCBI Taxonomy" id="1387883"/>
    <lineage>
        <taxon>Bacteria</taxon>
        <taxon>Pseudomonadati</taxon>
        <taxon>Pseudomonadota</taxon>
        <taxon>Gammaproteobacteria</taxon>
        <taxon>Oceanospirillales</taxon>
        <taxon>Halomonadaceae</taxon>
        <taxon>Halomonas</taxon>
    </lineage>
</organism>